<dbReference type="Pfam" id="PF01215">
    <property type="entry name" value="COX5B"/>
    <property type="match status" value="1"/>
</dbReference>
<feature type="region of interest" description="Disordered" evidence="3">
    <location>
        <begin position="42"/>
        <end position="61"/>
    </location>
</feature>
<evidence type="ECO:0000256" key="3">
    <source>
        <dbReference type="SAM" id="MobiDB-lite"/>
    </source>
</evidence>
<dbReference type="PhylomeDB" id="A0A0D2WWG3"/>
<dbReference type="STRING" id="595528.A0A0D2WWG3"/>
<dbReference type="GO" id="GO:0005740">
    <property type="term" value="C:mitochondrial envelope"/>
    <property type="evidence" value="ECO:0007669"/>
    <property type="project" value="InterPro"/>
</dbReference>
<dbReference type="InParanoid" id="A0A0D2WWG3"/>
<dbReference type="PROSITE" id="PS51359">
    <property type="entry name" value="COX5B_2"/>
    <property type="match status" value="1"/>
</dbReference>
<reference evidence="5" key="1">
    <citation type="submission" date="2011-02" db="EMBL/GenBank/DDBJ databases">
        <title>The Genome Sequence of Capsaspora owczarzaki ATCC 30864.</title>
        <authorList>
            <person name="Russ C."/>
            <person name="Cuomo C."/>
            <person name="Burger G."/>
            <person name="Gray M.W."/>
            <person name="Holland P.W.H."/>
            <person name="King N."/>
            <person name="Lang F.B.F."/>
            <person name="Roger A.J."/>
            <person name="Ruiz-Trillo I."/>
            <person name="Young S.K."/>
            <person name="Zeng Q."/>
            <person name="Gargeya S."/>
            <person name="Alvarado L."/>
            <person name="Berlin A."/>
            <person name="Chapman S.B."/>
            <person name="Chen Z."/>
            <person name="Freedman E."/>
            <person name="Gellesch M."/>
            <person name="Goldberg J."/>
            <person name="Griggs A."/>
            <person name="Gujja S."/>
            <person name="Heilman E."/>
            <person name="Heiman D."/>
            <person name="Howarth C."/>
            <person name="Mehta T."/>
            <person name="Neiman D."/>
            <person name="Pearson M."/>
            <person name="Roberts A."/>
            <person name="Saif S."/>
            <person name="Shea T."/>
            <person name="Shenoy N."/>
            <person name="Sisk P."/>
            <person name="Stolte C."/>
            <person name="Sykes S."/>
            <person name="White J."/>
            <person name="Yandava C."/>
            <person name="Haas B."/>
            <person name="Nusbaum C."/>
            <person name="Birren B."/>
        </authorList>
    </citation>
    <scope>NUCLEOTIDE SEQUENCE</scope>
    <source>
        <strain evidence="5">ATCC 30864</strain>
    </source>
</reference>
<dbReference type="RefSeq" id="XP_004343828.1">
    <property type="nucleotide sequence ID" value="XM_004343778.2"/>
</dbReference>
<dbReference type="EMBL" id="KE346372">
    <property type="protein sequence ID" value="KJE96843.1"/>
    <property type="molecule type" value="Genomic_DNA"/>
</dbReference>
<proteinExistence type="predicted"/>
<dbReference type="eggNOG" id="KOG3352">
    <property type="taxonomic scope" value="Eukaryota"/>
</dbReference>
<dbReference type="OMA" id="DYRISAC"/>
<dbReference type="GO" id="GO:0046872">
    <property type="term" value="F:metal ion binding"/>
    <property type="evidence" value="ECO:0007669"/>
    <property type="project" value="UniProtKB-KW"/>
</dbReference>
<dbReference type="GO" id="GO:0006123">
    <property type="term" value="P:mitochondrial electron transport, cytochrome c to oxygen"/>
    <property type="evidence" value="ECO:0007669"/>
    <property type="project" value="InterPro"/>
</dbReference>
<dbReference type="PANTHER" id="PTHR10122:SF0">
    <property type="entry name" value="CYTOCHROME C OXIDASE SUBUNIT 5B, ISOFORM A-RELATED"/>
    <property type="match status" value="1"/>
</dbReference>
<name>A0A0D2WWG3_CAPO3</name>
<dbReference type="InterPro" id="IPR002124">
    <property type="entry name" value="Cyt_c_oxidase_su5b"/>
</dbReference>
<evidence type="ECO:0000313" key="4">
    <source>
        <dbReference type="EMBL" id="KJE96843.1"/>
    </source>
</evidence>
<dbReference type="InterPro" id="IPR036972">
    <property type="entry name" value="Cyt_c_oxidase_su5b_sf"/>
</dbReference>
<gene>
    <name evidence="4" type="ORF">CAOG_007104</name>
</gene>
<dbReference type="PANTHER" id="PTHR10122">
    <property type="entry name" value="CYTOCHROME C OXIDASE SUBUNIT 5B, MITOCHONDRIAL"/>
    <property type="match status" value="1"/>
</dbReference>
<organism evidence="4 5">
    <name type="scientific">Capsaspora owczarzaki (strain ATCC 30864)</name>
    <dbReference type="NCBI Taxonomy" id="595528"/>
    <lineage>
        <taxon>Eukaryota</taxon>
        <taxon>Filasterea</taxon>
        <taxon>Capsaspora</taxon>
    </lineage>
</organism>
<evidence type="ECO:0000256" key="1">
    <source>
        <dbReference type="ARBA" id="ARBA00022723"/>
    </source>
</evidence>
<keyword evidence="1" id="KW-0479">Metal-binding</keyword>
<protein>
    <submittedName>
        <fullName evidence="4">Uncharacterized protein</fullName>
    </submittedName>
</protein>
<keyword evidence="2" id="KW-0862">Zinc</keyword>
<dbReference type="Proteomes" id="UP000008743">
    <property type="component" value="Unassembled WGS sequence"/>
</dbReference>
<dbReference type="SUPFAM" id="SSF57802">
    <property type="entry name" value="Rubredoxin-like"/>
    <property type="match status" value="1"/>
</dbReference>
<dbReference type="FunCoup" id="A0A0D2WWG3">
    <property type="interactions" value="174"/>
</dbReference>
<dbReference type="OrthoDB" id="10249250at2759"/>
<evidence type="ECO:0000256" key="2">
    <source>
        <dbReference type="ARBA" id="ARBA00022833"/>
    </source>
</evidence>
<evidence type="ECO:0000313" key="5">
    <source>
        <dbReference type="Proteomes" id="UP000008743"/>
    </source>
</evidence>
<accession>A0A0D2WWG3</accession>
<dbReference type="AlphaFoldDB" id="A0A0D2WWG3"/>
<dbReference type="GO" id="GO:0045277">
    <property type="term" value="C:respiratory chain complex IV"/>
    <property type="evidence" value="ECO:0007669"/>
    <property type="project" value="InterPro"/>
</dbReference>
<dbReference type="Gene3D" id="2.60.11.10">
    <property type="entry name" value="Cytochrome c oxidase, subunit Vb"/>
    <property type="match status" value="1"/>
</dbReference>
<keyword evidence="5" id="KW-1185">Reference proteome</keyword>
<sequence length="157" mass="16950">MFAARSLARLAAIRAPLAAPATGARAAVAAVRHASLTGKIPANPNFSIEELPTNDQQATGPERKEMDFLAHHPHGTQDPFGREHITGPLGTKTNPIVIPSHYDYRISACMGTEGTPHDMAWFVALKGVMHRCNHCAQCFVLQVVADPDAEHDHAAHH</sequence>